<protein>
    <submittedName>
        <fullName evidence="1">Uncharacterized protein</fullName>
    </submittedName>
</protein>
<keyword evidence="2" id="KW-1185">Reference proteome</keyword>
<comment type="caution">
    <text evidence="1">The sequence shown here is derived from an EMBL/GenBank/DDBJ whole genome shotgun (WGS) entry which is preliminary data.</text>
</comment>
<accession>A0A4C1TG25</accession>
<dbReference type="AlphaFoldDB" id="A0A4C1TG25"/>
<organism evidence="1 2">
    <name type="scientific">Eumeta variegata</name>
    <name type="common">Bagworm moth</name>
    <name type="synonym">Eumeta japonica</name>
    <dbReference type="NCBI Taxonomy" id="151549"/>
    <lineage>
        <taxon>Eukaryota</taxon>
        <taxon>Metazoa</taxon>
        <taxon>Ecdysozoa</taxon>
        <taxon>Arthropoda</taxon>
        <taxon>Hexapoda</taxon>
        <taxon>Insecta</taxon>
        <taxon>Pterygota</taxon>
        <taxon>Neoptera</taxon>
        <taxon>Endopterygota</taxon>
        <taxon>Lepidoptera</taxon>
        <taxon>Glossata</taxon>
        <taxon>Ditrysia</taxon>
        <taxon>Tineoidea</taxon>
        <taxon>Psychidae</taxon>
        <taxon>Oiketicinae</taxon>
        <taxon>Eumeta</taxon>
    </lineage>
</organism>
<evidence type="ECO:0000313" key="2">
    <source>
        <dbReference type="Proteomes" id="UP000299102"/>
    </source>
</evidence>
<gene>
    <name evidence="1" type="ORF">EVAR_4213_1</name>
</gene>
<dbReference type="Proteomes" id="UP000299102">
    <property type="component" value="Unassembled WGS sequence"/>
</dbReference>
<dbReference type="EMBL" id="BGZK01000057">
    <property type="protein sequence ID" value="GBP13459.1"/>
    <property type="molecule type" value="Genomic_DNA"/>
</dbReference>
<dbReference type="OrthoDB" id="6931783at2759"/>
<sequence>MGPHAGGSPKPTIKITNWNRVSTALEEIHTLSLNSIPVDINTIDEINSAIGALTNRVRTVVGNNVWEVPEFSPPEAFYRCSRIDKSEKRGFAPLERLSYYKVLI</sequence>
<reference evidence="1 2" key="1">
    <citation type="journal article" date="2019" name="Commun. Biol.">
        <title>The bagworm genome reveals a unique fibroin gene that provides high tensile strength.</title>
        <authorList>
            <person name="Kono N."/>
            <person name="Nakamura H."/>
            <person name="Ohtoshi R."/>
            <person name="Tomita M."/>
            <person name="Numata K."/>
            <person name="Arakawa K."/>
        </authorList>
    </citation>
    <scope>NUCLEOTIDE SEQUENCE [LARGE SCALE GENOMIC DNA]</scope>
</reference>
<name>A0A4C1TG25_EUMVA</name>
<proteinExistence type="predicted"/>
<evidence type="ECO:0000313" key="1">
    <source>
        <dbReference type="EMBL" id="GBP13459.1"/>
    </source>
</evidence>